<keyword evidence="2" id="KW-0456">Lyase</keyword>
<dbReference type="PANTHER" id="PTHR33542">
    <property type="entry name" value="SIROHYDROCHLORIN FERROCHELATASE, CHLOROPLASTIC"/>
    <property type="match status" value="1"/>
</dbReference>
<proteinExistence type="predicted"/>
<dbReference type="Proteomes" id="UP000240509">
    <property type="component" value="Unassembled WGS sequence"/>
</dbReference>
<name>A0A2T4U5X4_9BACI</name>
<dbReference type="AlphaFoldDB" id="A0A2T4U5X4"/>
<dbReference type="PANTHER" id="PTHR33542:SF3">
    <property type="entry name" value="SIROHYDROCHLORIN FERROCHELATASE, CHLOROPLASTIC"/>
    <property type="match status" value="1"/>
</dbReference>
<dbReference type="GO" id="GO:0046872">
    <property type="term" value="F:metal ion binding"/>
    <property type="evidence" value="ECO:0007669"/>
    <property type="project" value="UniProtKB-KW"/>
</dbReference>
<evidence type="ECO:0000313" key="3">
    <source>
        <dbReference type="EMBL" id="PTL38807.1"/>
    </source>
</evidence>
<protein>
    <submittedName>
        <fullName evidence="3">Sirohydrochlorin chelatase</fullName>
    </submittedName>
</protein>
<comment type="caution">
    <text evidence="3">The sequence shown here is derived from an EMBL/GenBank/DDBJ whole genome shotgun (WGS) entry which is preliminary data.</text>
</comment>
<dbReference type="CDD" id="cd03414">
    <property type="entry name" value="CbiX_SirB_C"/>
    <property type="match status" value="1"/>
</dbReference>
<evidence type="ECO:0000256" key="1">
    <source>
        <dbReference type="ARBA" id="ARBA00022723"/>
    </source>
</evidence>
<dbReference type="Pfam" id="PF01903">
    <property type="entry name" value="CbiX"/>
    <property type="match status" value="2"/>
</dbReference>
<dbReference type="OrthoDB" id="9797895at2"/>
<evidence type="ECO:0000313" key="4">
    <source>
        <dbReference type="Proteomes" id="UP000240509"/>
    </source>
</evidence>
<dbReference type="EMBL" id="PZJJ01000013">
    <property type="protein sequence ID" value="PTL38807.1"/>
    <property type="molecule type" value="Genomic_DNA"/>
</dbReference>
<sequence length="254" mass="28272">MQGVLYVGHGSRVEKARRQAQNFMETVQRQIDVPLQEICFLELAEPDISEGIKKLVSRGASRIAVIPVLLLSAGHYYKDIPEEVDKVRERFPEITFTYGRPLGVQERVIDLAAERIKETGFSMEDDSEILLVGRGSRNGQTKRDMETIAAGLKERTEASAISVCYLAACRPDFHEGLEGVGKNRRVFVVPYLWFTGILMQEMEKEISKRNASGGSFILCQYLGSHPAMEEALRDAVQEALQKEPAAGTLAAQAL</sequence>
<dbReference type="SUPFAM" id="SSF53800">
    <property type="entry name" value="Chelatase"/>
    <property type="match status" value="1"/>
</dbReference>
<dbReference type="Gene3D" id="3.40.50.1400">
    <property type="match status" value="2"/>
</dbReference>
<reference evidence="3 4" key="1">
    <citation type="submission" date="2018-03" db="EMBL/GenBank/DDBJ databases">
        <title>Alkalicoccus saliphilus sp. nov., isolated from a mineral pool.</title>
        <authorList>
            <person name="Zhao B."/>
        </authorList>
    </citation>
    <scope>NUCLEOTIDE SEQUENCE [LARGE SCALE GENOMIC DNA]</scope>
    <source>
        <strain evidence="3 4">6AG</strain>
    </source>
</reference>
<dbReference type="InterPro" id="IPR002762">
    <property type="entry name" value="CbiX-like"/>
</dbReference>
<keyword evidence="4" id="KW-1185">Reference proteome</keyword>
<dbReference type="CDD" id="cd03416">
    <property type="entry name" value="CbiX_SirB_N"/>
    <property type="match status" value="1"/>
</dbReference>
<dbReference type="RefSeq" id="WP_107584939.1">
    <property type="nucleotide sequence ID" value="NZ_PZJJ01000013.1"/>
</dbReference>
<dbReference type="InterPro" id="IPR050963">
    <property type="entry name" value="Sirohydro_Cobaltochel/CbiX"/>
</dbReference>
<evidence type="ECO:0000256" key="2">
    <source>
        <dbReference type="ARBA" id="ARBA00023239"/>
    </source>
</evidence>
<gene>
    <name evidence="3" type="ORF">C6Y45_09215</name>
</gene>
<dbReference type="GO" id="GO:0016829">
    <property type="term" value="F:lyase activity"/>
    <property type="evidence" value="ECO:0007669"/>
    <property type="project" value="UniProtKB-KW"/>
</dbReference>
<keyword evidence="1" id="KW-0479">Metal-binding</keyword>
<organism evidence="3 4">
    <name type="scientific">Alkalicoccus saliphilus</name>
    <dbReference type="NCBI Taxonomy" id="200989"/>
    <lineage>
        <taxon>Bacteria</taxon>
        <taxon>Bacillati</taxon>
        <taxon>Bacillota</taxon>
        <taxon>Bacilli</taxon>
        <taxon>Bacillales</taxon>
        <taxon>Bacillaceae</taxon>
        <taxon>Alkalicoccus</taxon>
    </lineage>
</organism>
<accession>A0A2T4U5X4</accession>